<feature type="active site" description="Nucleophile" evidence="4">
    <location>
        <position position="363"/>
    </location>
</feature>
<feature type="binding site" evidence="4">
    <location>
        <position position="270"/>
    </location>
    <ligand>
        <name>S-adenosyl-L-methionine</name>
        <dbReference type="ChEBI" id="CHEBI:59789"/>
    </ligand>
</feature>
<proteinExistence type="inferred from homology"/>
<name>A0A1T4ZRP5_9SPHN</name>
<dbReference type="PROSITE" id="PS01230">
    <property type="entry name" value="TRMA_1"/>
    <property type="match status" value="1"/>
</dbReference>
<feature type="binding site" evidence="4">
    <location>
        <position position="336"/>
    </location>
    <ligand>
        <name>S-adenosyl-L-methionine</name>
        <dbReference type="ChEBI" id="CHEBI:59789"/>
    </ligand>
</feature>
<dbReference type="InterPro" id="IPR010280">
    <property type="entry name" value="U5_MeTrfase_fam"/>
</dbReference>
<keyword evidence="2 4" id="KW-0808">Transferase</keyword>
<dbReference type="Gene3D" id="3.40.50.150">
    <property type="entry name" value="Vaccinia Virus protein VP39"/>
    <property type="match status" value="1"/>
</dbReference>
<dbReference type="EMBL" id="FUYM01000001">
    <property type="protein sequence ID" value="SKB24993.1"/>
    <property type="molecule type" value="Genomic_DNA"/>
</dbReference>
<evidence type="ECO:0000256" key="4">
    <source>
        <dbReference type="PROSITE-ProRule" id="PRU01024"/>
    </source>
</evidence>
<dbReference type="PANTHER" id="PTHR11061">
    <property type="entry name" value="RNA M5U METHYLTRANSFERASE"/>
    <property type="match status" value="1"/>
</dbReference>
<dbReference type="OrthoDB" id="9804590at2"/>
<gene>
    <name evidence="6" type="ORF">SAMN06295920_10144</name>
</gene>
<keyword evidence="7" id="KW-1185">Reference proteome</keyword>
<dbReference type="GO" id="GO:0070041">
    <property type="term" value="F:rRNA (uridine-C5-)-methyltransferase activity"/>
    <property type="evidence" value="ECO:0007669"/>
    <property type="project" value="TreeGrafter"/>
</dbReference>
<dbReference type="Gene3D" id="2.40.50.1070">
    <property type="match status" value="1"/>
</dbReference>
<feature type="binding site" evidence="4">
    <location>
        <position position="243"/>
    </location>
    <ligand>
        <name>S-adenosyl-L-methionine</name>
        <dbReference type="ChEBI" id="CHEBI:59789"/>
    </ligand>
</feature>
<evidence type="ECO:0000313" key="7">
    <source>
        <dbReference type="Proteomes" id="UP000189818"/>
    </source>
</evidence>
<dbReference type="Proteomes" id="UP000189818">
    <property type="component" value="Unassembled WGS sequence"/>
</dbReference>
<feature type="binding site" evidence="4">
    <location>
        <position position="290"/>
    </location>
    <ligand>
        <name>S-adenosyl-L-methionine</name>
        <dbReference type="ChEBI" id="CHEBI:59789"/>
    </ligand>
</feature>
<feature type="active site" evidence="5">
    <location>
        <position position="363"/>
    </location>
</feature>
<comment type="similarity">
    <text evidence="4">Belongs to the class I-like SAM-binding methyltransferase superfamily. RNA M5U methyltransferase family.</text>
</comment>
<protein>
    <submittedName>
        <fullName evidence="6">23S rRNA m(5)U-1939 methyltransferase</fullName>
    </submittedName>
</protein>
<reference evidence="7" key="1">
    <citation type="submission" date="2017-02" db="EMBL/GenBank/DDBJ databases">
        <authorList>
            <person name="Varghese N."/>
            <person name="Submissions S."/>
        </authorList>
    </citation>
    <scope>NUCLEOTIDE SEQUENCE [LARGE SCALE GENOMIC DNA]</scope>
    <source>
        <strain evidence="7">UM2</strain>
    </source>
</reference>
<dbReference type="InterPro" id="IPR030390">
    <property type="entry name" value="MeTrfase_TrmA_AS"/>
</dbReference>
<evidence type="ECO:0000256" key="1">
    <source>
        <dbReference type="ARBA" id="ARBA00022603"/>
    </source>
</evidence>
<dbReference type="RefSeq" id="WP_079646043.1">
    <property type="nucleotide sequence ID" value="NZ_FUYM01000001.1"/>
</dbReference>
<dbReference type="PROSITE" id="PS51687">
    <property type="entry name" value="SAM_MT_RNA_M5U"/>
    <property type="match status" value="1"/>
</dbReference>
<evidence type="ECO:0000313" key="6">
    <source>
        <dbReference type="EMBL" id="SKB24993.1"/>
    </source>
</evidence>
<evidence type="ECO:0000256" key="2">
    <source>
        <dbReference type="ARBA" id="ARBA00022679"/>
    </source>
</evidence>
<accession>A0A1T4ZRP5</accession>
<dbReference type="STRING" id="439228.SAMN06295920_10144"/>
<dbReference type="GO" id="GO:0070475">
    <property type="term" value="P:rRNA base methylation"/>
    <property type="evidence" value="ECO:0007669"/>
    <property type="project" value="TreeGrafter"/>
</dbReference>
<dbReference type="Pfam" id="PF05958">
    <property type="entry name" value="tRNA_U5-meth_tr"/>
    <property type="match status" value="1"/>
</dbReference>
<keyword evidence="1 4" id="KW-0489">Methyltransferase</keyword>
<evidence type="ECO:0000256" key="3">
    <source>
        <dbReference type="ARBA" id="ARBA00022691"/>
    </source>
</evidence>
<dbReference type="InterPro" id="IPR029063">
    <property type="entry name" value="SAM-dependent_MTases_sf"/>
</dbReference>
<evidence type="ECO:0000256" key="5">
    <source>
        <dbReference type="PROSITE-ProRule" id="PRU10015"/>
    </source>
</evidence>
<sequence length="405" mass="44027">MSDEEVKDWEPIVRIAARGEGITADGRHSPLSAPGDLLGLDGSLQWGPHHIEPPCRHFPKCGGCQLQQVDDESYAAFLGQRITGALAQQKIDAPPLTPAALSAPETRRRASFRAERQGKRMLLGFNEAQSHHIVDIRMCAVLHPTLFALVDPLRRLLHPMLRDRRAAGVQMTLVDQGVDLLLEKVEVEGLAAIEALNEFAQAHGLARLSVDDGYGPQPRWEPEPATVTLGGVAVPFPAGGFLQATAEGEAALLAEVEEIVGDARLVADLFAGLGTFTLPLARTRRVYAAEGARDAVLGLKAAADRSQRMIGVDHRDLFRRPLDVAELDRFDAVVLDPPRAGAKEQMPALAATAKVRRIAYASCNPSTFARDARMLVEGGWRLERITPVGQFRWSTHAELVAAFAR</sequence>
<dbReference type="SUPFAM" id="SSF53335">
    <property type="entry name" value="S-adenosyl-L-methionine-dependent methyltransferases"/>
    <property type="match status" value="1"/>
</dbReference>
<organism evidence="6 7">
    <name type="scientific">Rhizorhabdus histidinilytica</name>
    <dbReference type="NCBI Taxonomy" id="439228"/>
    <lineage>
        <taxon>Bacteria</taxon>
        <taxon>Pseudomonadati</taxon>
        <taxon>Pseudomonadota</taxon>
        <taxon>Alphaproteobacteria</taxon>
        <taxon>Sphingomonadales</taxon>
        <taxon>Sphingomonadaceae</taxon>
        <taxon>Rhizorhabdus</taxon>
    </lineage>
</organism>
<dbReference type="PANTHER" id="PTHR11061:SF49">
    <property type="entry name" value="23S RRNA (URACIL(1939)-C(5))-METHYLTRANSFERASE RLMD"/>
    <property type="match status" value="1"/>
</dbReference>
<dbReference type="AlphaFoldDB" id="A0A1T4ZRP5"/>
<dbReference type="CDD" id="cd02440">
    <property type="entry name" value="AdoMet_MTases"/>
    <property type="match status" value="1"/>
</dbReference>
<keyword evidence="3 4" id="KW-0949">S-adenosyl-L-methionine</keyword>